<dbReference type="RefSeq" id="WP_091991891.1">
    <property type="nucleotide sequence ID" value="NZ_FOLO01000100.1"/>
</dbReference>
<gene>
    <name evidence="2" type="ORF">SAMN02745724_05368</name>
</gene>
<keyword evidence="3" id="KW-1185">Reference proteome</keyword>
<dbReference type="AlphaFoldDB" id="A0A1I1V0P2"/>
<keyword evidence="1" id="KW-0472">Membrane</keyword>
<keyword evidence="1" id="KW-1133">Transmembrane helix</keyword>
<proteinExistence type="predicted"/>
<dbReference type="Proteomes" id="UP000198862">
    <property type="component" value="Unassembled WGS sequence"/>
</dbReference>
<feature type="transmembrane region" description="Helical" evidence="1">
    <location>
        <begin position="97"/>
        <end position="116"/>
    </location>
</feature>
<evidence type="ECO:0000256" key="1">
    <source>
        <dbReference type="SAM" id="Phobius"/>
    </source>
</evidence>
<accession>A0A1I1V0P2</accession>
<name>A0A1I1V0P2_9GAMM</name>
<organism evidence="2 3">
    <name type="scientific">Pseudoalteromonas denitrificans DSM 6059</name>
    <dbReference type="NCBI Taxonomy" id="1123010"/>
    <lineage>
        <taxon>Bacteria</taxon>
        <taxon>Pseudomonadati</taxon>
        <taxon>Pseudomonadota</taxon>
        <taxon>Gammaproteobacteria</taxon>
        <taxon>Alteromonadales</taxon>
        <taxon>Pseudoalteromonadaceae</taxon>
        <taxon>Pseudoalteromonas</taxon>
    </lineage>
</organism>
<feature type="transmembrane region" description="Helical" evidence="1">
    <location>
        <begin position="72"/>
        <end position="91"/>
    </location>
</feature>
<evidence type="ECO:0008006" key="4">
    <source>
        <dbReference type="Google" id="ProtNLM"/>
    </source>
</evidence>
<reference evidence="2 3" key="1">
    <citation type="submission" date="2016-10" db="EMBL/GenBank/DDBJ databases">
        <authorList>
            <person name="de Groot N.N."/>
        </authorList>
    </citation>
    <scope>NUCLEOTIDE SEQUENCE [LARGE SCALE GENOMIC DNA]</scope>
    <source>
        <strain evidence="2 3">DSM 6059</strain>
    </source>
</reference>
<protein>
    <recommendedName>
        <fullName evidence="4">Molecular chaperone DnaJ</fullName>
    </recommendedName>
</protein>
<dbReference type="STRING" id="1123010.SAMN02745724_05368"/>
<dbReference type="EMBL" id="FOLO01000100">
    <property type="protein sequence ID" value="SFD75558.1"/>
    <property type="molecule type" value="Genomic_DNA"/>
</dbReference>
<evidence type="ECO:0000313" key="2">
    <source>
        <dbReference type="EMBL" id="SFD75558.1"/>
    </source>
</evidence>
<sequence length="123" mass="13522">MQEIKANLYPCKHCDETGTCSSNENGSSCIACTKVHQLKMNKVYNGLSCAICGGLGQSEPFTERLNKRTTPLLAMGIVFLLLICTTVLAFFNNPHFSAFLAFSGTLIGSITTFYFTNNHKKNK</sequence>
<keyword evidence="1" id="KW-0812">Transmembrane</keyword>
<dbReference type="OrthoDB" id="6272089at2"/>
<evidence type="ECO:0000313" key="3">
    <source>
        <dbReference type="Proteomes" id="UP000198862"/>
    </source>
</evidence>